<dbReference type="PANTHER" id="PTHR46450">
    <property type="entry name" value="INACTIVE HISTONE-LYSINE N-METHYLTRANSFERASE SUVR1-RELATED"/>
    <property type="match status" value="1"/>
</dbReference>
<sequence>MLYLSGKNRRRTVQRPEMIMFMLERLMLRVMNFNFVGPEQGIGQANNHGSLKSYSNLQNINMGTTQDVQRQNDERSRFVDACNKVTASVADSARNKVATSQILSVQESSSHSVDIASDLGEVKLTFSSSDRPNFHFPNLVAVFKQVEDKCLKSYKILEPSFSLPNLMKEMCQCFRDLSYETTGDKQENSLQLTPTVDSIEQHTTPAVYRTKSSPVNTTMFSAVQLTAPDGLSVMLRSDPSPIVKDRQDNRIERNKKMKKAQYLESYSLAMVQLQHTLAKLRPPHDINDISKGEEKVRISVLNELTNEKYPQIFHYILRNIVYQNAC</sequence>
<name>A0AAQ3KTF9_9LILI</name>
<evidence type="ECO:0000313" key="1">
    <source>
        <dbReference type="EMBL" id="WOL14380.1"/>
    </source>
</evidence>
<reference evidence="1 2" key="1">
    <citation type="submission" date="2023-10" db="EMBL/GenBank/DDBJ databases">
        <title>Chromosome-scale genome assembly provides insights into flower coloration mechanisms of Canna indica.</title>
        <authorList>
            <person name="Li C."/>
        </authorList>
    </citation>
    <scope>NUCLEOTIDE SEQUENCE [LARGE SCALE GENOMIC DNA]</scope>
    <source>
        <tissue evidence="1">Flower</tissue>
    </source>
</reference>
<dbReference type="Gene3D" id="2.170.270.10">
    <property type="entry name" value="SET domain"/>
    <property type="match status" value="1"/>
</dbReference>
<keyword evidence="2" id="KW-1185">Reference proteome</keyword>
<organism evidence="1 2">
    <name type="scientific">Canna indica</name>
    <name type="common">Indian-shot</name>
    <dbReference type="NCBI Taxonomy" id="4628"/>
    <lineage>
        <taxon>Eukaryota</taxon>
        <taxon>Viridiplantae</taxon>
        <taxon>Streptophyta</taxon>
        <taxon>Embryophyta</taxon>
        <taxon>Tracheophyta</taxon>
        <taxon>Spermatophyta</taxon>
        <taxon>Magnoliopsida</taxon>
        <taxon>Liliopsida</taxon>
        <taxon>Zingiberales</taxon>
        <taxon>Cannaceae</taxon>
        <taxon>Canna</taxon>
    </lineage>
</organism>
<protein>
    <submittedName>
        <fullName evidence="1">Inactive histone-lysine N-methyltransferase SUVR2 isoform X6</fullName>
    </submittedName>
</protein>
<proteinExistence type="predicted"/>
<dbReference type="EMBL" id="CP136896">
    <property type="protein sequence ID" value="WOL14380.1"/>
    <property type="molecule type" value="Genomic_DNA"/>
</dbReference>
<evidence type="ECO:0000313" key="2">
    <source>
        <dbReference type="Proteomes" id="UP001327560"/>
    </source>
</evidence>
<dbReference type="PANTHER" id="PTHR46450:SF24">
    <property type="entry name" value="HISTONE-LYSINE N-METHYLTRANSFERASE SUVR4"/>
    <property type="match status" value="1"/>
</dbReference>
<accession>A0AAQ3KTF9</accession>
<dbReference type="AlphaFoldDB" id="A0AAQ3KTF9"/>
<dbReference type="Proteomes" id="UP001327560">
    <property type="component" value="Chromosome 7"/>
</dbReference>
<gene>
    <name evidence="1" type="ORF">Cni_G23160</name>
</gene>
<dbReference type="InterPro" id="IPR046341">
    <property type="entry name" value="SET_dom_sf"/>
</dbReference>